<dbReference type="GeneID" id="95661636"/>
<comment type="caution">
    <text evidence="2">The sequence shown here is derived from an EMBL/GenBank/DDBJ whole genome shotgun (WGS) entry which is preliminary data.</text>
</comment>
<keyword evidence="1" id="KW-0812">Transmembrane</keyword>
<organism evidence="2 3">
    <name type="scientific">Streptomyces filamentosus</name>
    <name type="common">Streptomyces roseosporus</name>
    <dbReference type="NCBI Taxonomy" id="67294"/>
    <lineage>
        <taxon>Bacteria</taxon>
        <taxon>Bacillati</taxon>
        <taxon>Actinomycetota</taxon>
        <taxon>Actinomycetes</taxon>
        <taxon>Kitasatosporales</taxon>
        <taxon>Streptomycetaceae</taxon>
        <taxon>Streptomyces</taxon>
    </lineage>
</organism>
<feature type="transmembrane region" description="Helical" evidence="1">
    <location>
        <begin position="151"/>
        <end position="170"/>
    </location>
</feature>
<sequence length="259" mass="27175">MAAVPAVLQSEWTKIRTVSSTVWTLAAALIVTVAMGAALSAVLKSSFDDLSEVERATFDPTFVSFSGMVLGQLAMVVFGVLVVGTEYSSGMIRTSLAAVPQRATFLFSKVAVAGALALVVGLVTSFLSFFLGQALLGEHRTTLGADNVLRAVVGGGLYMGLIALFSMGVATMLRSSMLSLGILVPFFFLISQILSAVPKAKEVAKYFPDQAGSKIMQVVPDALGSEKAPYGPWGGLGIMLLWVAASLLGGYLVLKRRDA</sequence>
<feature type="transmembrane region" description="Helical" evidence="1">
    <location>
        <begin position="62"/>
        <end position="84"/>
    </location>
</feature>
<evidence type="ECO:0000313" key="2">
    <source>
        <dbReference type="EMBL" id="GHF84788.1"/>
    </source>
</evidence>
<reference evidence="2" key="1">
    <citation type="journal article" date="2014" name="Int. J. Syst. Evol. Microbiol.">
        <title>Complete genome sequence of Corynebacterium casei LMG S-19264T (=DSM 44701T), isolated from a smear-ripened cheese.</title>
        <authorList>
            <consortium name="US DOE Joint Genome Institute (JGI-PGF)"/>
            <person name="Walter F."/>
            <person name="Albersmeier A."/>
            <person name="Kalinowski J."/>
            <person name="Ruckert C."/>
        </authorList>
    </citation>
    <scope>NUCLEOTIDE SEQUENCE</scope>
    <source>
        <strain evidence="2">JCM 4122</strain>
    </source>
</reference>
<feature type="transmembrane region" description="Helical" evidence="1">
    <location>
        <begin position="105"/>
        <end position="131"/>
    </location>
</feature>
<dbReference type="PANTHER" id="PTHR37305:SF1">
    <property type="entry name" value="MEMBRANE PROTEIN"/>
    <property type="match status" value="1"/>
</dbReference>
<keyword evidence="3" id="KW-1185">Reference proteome</keyword>
<evidence type="ECO:0000256" key="1">
    <source>
        <dbReference type="SAM" id="Phobius"/>
    </source>
</evidence>
<reference evidence="2" key="2">
    <citation type="submission" date="2020-09" db="EMBL/GenBank/DDBJ databases">
        <authorList>
            <person name="Sun Q."/>
            <person name="Ohkuma M."/>
        </authorList>
    </citation>
    <scope>NUCLEOTIDE SEQUENCE</scope>
    <source>
        <strain evidence="2">JCM 4122</strain>
    </source>
</reference>
<dbReference type="Proteomes" id="UP000632849">
    <property type="component" value="Unassembled WGS sequence"/>
</dbReference>
<name>A0A919BEV4_STRFL</name>
<feature type="transmembrane region" description="Helical" evidence="1">
    <location>
        <begin position="177"/>
        <end position="197"/>
    </location>
</feature>
<dbReference type="RefSeq" id="WP_150231753.1">
    <property type="nucleotide sequence ID" value="NZ_BNBE01000001.1"/>
</dbReference>
<dbReference type="AlphaFoldDB" id="A0A919BEV4"/>
<protein>
    <submittedName>
        <fullName evidence="2">ABC transporter</fullName>
    </submittedName>
</protein>
<evidence type="ECO:0000313" key="3">
    <source>
        <dbReference type="Proteomes" id="UP000632849"/>
    </source>
</evidence>
<gene>
    <name evidence="2" type="ORF">GCM10017667_11220</name>
</gene>
<accession>A0A919BEV4</accession>
<proteinExistence type="predicted"/>
<dbReference type="PANTHER" id="PTHR37305">
    <property type="entry name" value="INTEGRAL MEMBRANE PROTEIN-RELATED"/>
    <property type="match status" value="1"/>
</dbReference>
<keyword evidence="1" id="KW-0472">Membrane</keyword>
<dbReference type="EMBL" id="BNBE01000001">
    <property type="protein sequence ID" value="GHF84788.1"/>
    <property type="molecule type" value="Genomic_DNA"/>
</dbReference>
<dbReference type="Pfam" id="PF12730">
    <property type="entry name" value="ABC2_membrane_4"/>
    <property type="match status" value="1"/>
</dbReference>
<keyword evidence="1" id="KW-1133">Transmembrane helix</keyword>
<feature type="transmembrane region" description="Helical" evidence="1">
    <location>
        <begin position="21"/>
        <end position="42"/>
    </location>
</feature>
<feature type="transmembrane region" description="Helical" evidence="1">
    <location>
        <begin position="233"/>
        <end position="254"/>
    </location>
</feature>